<keyword evidence="1" id="KW-0472">Membrane</keyword>
<keyword evidence="1" id="KW-1133">Transmembrane helix</keyword>
<feature type="transmembrane region" description="Helical" evidence="1">
    <location>
        <begin position="27"/>
        <end position="51"/>
    </location>
</feature>
<keyword evidence="3" id="KW-1185">Reference proteome</keyword>
<evidence type="ECO:0000313" key="3">
    <source>
        <dbReference type="Proteomes" id="UP001219525"/>
    </source>
</evidence>
<comment type="caution">
    <text evidence="2">The sequence shown here is derived from an EMBL/GenBank/DDBJ whole genome shotgun (WGS) entry which is preliminary data.</text>
</comment>
<organism evidence="2 3">
    <name type="scientific">Mycena pura</name>
    <dbReference type="NCBI Taxonomy" id="153505"/>
    <lineage>
        <taxon>Eukaryota</taxon>
        <taxon>Fungi</taxon>
        <taxon>Dikarya</taxon>
        <taxon>Basidiomycota</taxon>
        <taxon>Agaricomycotina</taxon>
        <taxon>Agaricomycetes</taxon>
        <taxon>Agaricomycetidae</taxon>
        <taxon>Agaricales</taxon>
        <taxon>Marasmiineae</taxon>
        <taxon>Mycenaceae</taxon>
        <taxon>Mycena</taxon>
    </lineage>
</organism>
<evidence type="ECO:0000313" key="2">
    <source>
        <dbReference type="EMBL" id="KAJ7191968.1"/>
    </source>
</evidence>
<proteinExistence type="predicted"/>
<accession>A0AAD6UQ25</accession>
<keyword evidence="1" id="KW-0812">Transmembrane</keyword>
<feature type="transmembrane region" description="Helical" evidence="1">
    <location>
        <begin position="99"/>
        <end position="122"/>
    </location>
</feature>
<feature type="transmembrane region" description="Helical" evidence="1">
    <location>
        <begin position="63"/>
        <end position="87"/>
    </location>
</feature>
<protein>
    <submittedName>
        <fullName evidence="2">Uncharacterized protein</fullName>
    </submittedName>
</protein>
<reference evidence="2" key="1">
    <citation type="submission" date="2023-03" db="EMBL/GenBank/DDBJ databases">
        <title>Massive genome expansion in bonnet fungi (Mycena s.s.) driven by repeated elements and novel gene families across ecological guilds.</title>
        <authorList>
            <consortium name="Lawrence Berkeley National Laboratory"/>
            <person name="Harder C.B."/>
            <person name="Miyauchi S."/>
            <person name="Viragh M."/>
            <person name="Kuo A."/>
            <person name="Thoen E."/>
            <person name="Andreopoulos B."/>
            <person name="Lu D."/>
            <person name="Skrede I."/>
            <person name="Drula E."/>
            <person name="Henrissat B."/>
            <person name="Morin E."/>
            <person name="Kohler A."/>
            <person name="Barry K."/>
            <person name="LaButti K."/>
            <person name="Morin E."/>
            <person name="Salamov A."/>
            <person name="Lipzen A."/>
            <person name="Mereny Z."/>
            <person name="Hegedus B."/>
            <person name="Baldrian P."/>
            <person name="Stursova M."/>
            <person name="Weitz H."/>
            <person name="Taylor A."/>
            <person name="Grigoriev I.V."/>
            <person name="Nagy L.G."/>
            <person name="Martin F."/>
            <person name="Kauserud H."/>
        </authorList>
    </citation>
    <scope>NUCLEOTIDE SEQUENCE</scope>
    <source>
        <strain evidence="2">9144</strain>
    </source>
</reference>
<gene>
    <name evidence="2" type="ORF">GGX14DRAFT_596714</name>
</gene>
<name>A0AAD6UQ25_9AGAR</name>
<evidence type="ECO:0000256" key="1">
    <source>
        <dbReference type="SAM" id="Phobius"/>
    </source>
</evidence>
<dbReference type="EMBL" id="JARJCW010000126">
    <property type="protein sequence ID" value="KAJ7191968.1"/>
    <property type="molecule type" value="Genomic_DNA"/>
</dbReference>
<sequence length="237" mass="25736">MTHIIALVFAVQRKEHSIIFSLDKQQSVSLICKIATTAFGTIFYAILIYLTQRLATTNTIHKYSLLTAIHEKSIAWTGIGSAFSTLYEKIKSPGPCLEILIIWLYLATISGLHVTTSALVSVESFNLSVSTKVQTRSIPEWSDTVDNSTLSYIAGNGAILPWITGLDDSKTLGLSNGSLHDVLEQAYPGSGLTEVSALGFNITCGYVPDIAVKIIEAEIIEAEMGLYITYALGGHYL</sequence>
<dbReference type="AlphaFoldDB" id="A0AAD6UQ25"/>
<dbReference type="Proteomes" id="UP001219525">
    <property type="component" value="Unassembled WGS sequence"/>
</dbReference>